<keyword evidence="2" id="KW-1185">Reference proteome</keyword>
<evidence type="ECO:0000313" key="1">
    <source>
        <dbReference type="EMBL" id="RIB18077.1"/>
    </source>
</evidence>
<dbReference type="Proteomes" id="UP000266673">
    <property type="component" value="Unassembled WGS sequence"/>
</dbReference>
<organism evidence="1 2">
    <name type="scientific">Gigaspora rosea</name>
    <dbReference type="NCBI Taxonomy" id="44941"/>
    <lineage>
        <taxon>Eukaryota</taxon>
        <taxon>Fungi</taxon>
        <taxon>Fungi incertae sedis</taxon>
        <taxon>Mucoromycota</taxon>
        <taxon>Glomeromycotina</taxon>
        <taxon>Glomeromycetes</taxon>
        <taxon>Diversisporales</taxon>
        <taxon>Gigasporaceae</taxon>
        <taxon>Gigaspora</taxon>
    </lineage>
</organism>
<name>A0A397V9T7_9GLOM</name>
<dbReference type="AlphaFoldDB" id="A0A397V9T7"/>
<protein>
    <recommendedName>
        <fullName evidence="3">Serine-threonine/tyrosine-protein kinase catalytic domain-containing protein</fullName>
    </recommendedName>
</protein>
<dbReference type="Gene3D" id="1.10.510.10">
    <property type="entry name" value="Transferase(Phosphotransferase) domain 1"/>
    <property type="match status" value="1"/>
</dbReference>
<evidence type="ECO:0000313" key="2">
    <source>
        <dbReference type="Proteomes" id="UP000266673"/>
    </source>
</evidence>
<comment type="caution">
    <text evidence="1">The sequence shown here is derived from an EMBL/GenBank/DDBJ whole genome shotgun (WGS) entry which is preliminary data.</text>
</comment>
<reference evidence="1 2" key="1">
    <citation type="submission" date="2018-06" db="EMBL/GenBank/DDBJ databases">
        <title>Comparative genomics reveals the genomic features of Rhizophagus irregularis, R. cerebriforme, R. diaphanum and Gigaspora rosea, and their symbiotic lifestyle signature.</title>
        <authorList>
            <person name="Morin E."/>
            <person name="San Clemente H."/>
            <person name="Chen E.C.H."/>
            <person name="De La Providencia I."/>
            <person name="Hainaut M."/>
            <person name="Kuo A."/>
            <person name="Kohler A."/>
            <person name="Murat C."/>
            <person name="Tang N."/>
            <person name="Roy S."/>
            <person name="Loubradou J."/>
            <person name="Henrissat B."/>
            <person name="Grigoriev I.V."/>
            <person name="Corradi N."/>
            <person name="Roux C."/>
            <person name="Martin F.M."/>
        </authorList>
    </citation>
    <scope>NUCLEOTIDE SEQUENCE [LARGE SCALE GENOMIC DNA]</scope>
    <source>
        <strain evidence="1 2">DAOM 194757</strain>
    </source>
</reference>
<accession>A0A397V9T7</accession>
<gene>
    <name evidence="1" type="ORF">C2G38_2185598</name>
</gene>
<sequence>MCGLKKKENNLSTNEITFLHSFRLIGDTEESLIEDKKEKLNLINEKDLINVEYLAKRGFAIVYSVAWRTGSNNEFDMIKYQFKRASSEEYGYVPSIMYLLGFGYATFKNDPNDASLILKIIDGERPQIKGVPEFYKNLMISCWDNDPDNRQQ</sequence>
<evidence type="ECO:0008006" key="3">
    <source>
        <dbReference type="Google" id="ProtNLM"/>
    </source>
</evidence>
<proteinExistence type="predicted"/>
<dbReference type="EMBL" id="QKWP01000563">
    <property type="protein sequence ID" value="RIB18077.1"/>
    <property type="molecule type" value="Genomic_DNA"/>
</dbReference>